<gene>
    <name evidence="1" type="ORF">WMSIL1_LOCUS11255</name>
</gene>
<sequence length="94" mass="10909">TTAAEDDRKHSLKIFSIYSDLIKQLQSDETSTGLMTREKYFGLFDPLRVLPINETHSACRLYTWWIFLCFLPENILSSGSNRYMTPFLANLIGR</sequence>
<name>A0A564Z039_HYMDI</name>
<evidence type="ECO:0000313" key="1">
    <source>
        <dbReference type="EMBL" id="VUZ52786.1"/>
    </source>
</evidence>
<dbReference type="EMBL" id="CABIJS010000532">
    <property type="protein sequence ID" value="VUZ52786.1"/>
    <property type="molecule type" value="Genomic_DNA"/>
</dbReference>
<reference evidence="1 2" key="1">
    <citation type="submission" date="2019-07" db="EMBL/GenBank/DDBJ databases">
        <authorList>
            <person name="Jastrzebski P J."/>
            <person name="Paukszto L."/>
            <person name="Jastrzebski P J."/>
        </authorList>
    </citation>
    <scope>NUCLEOTIDE SEQUENCE [LARGE SCALE GENOMIC DNA]</scope>
    <source>
        <strain evidence="1 2">WMS-il1</strain>
    </source>
</reference>
<protein>
    <submittedName>
        <fullName evidence="1">Uncharacterized protein</fullName>
    </submittedName>
</protein>
<keyword evidence="2" id="KW-1185">Reference proteome</keyword>
<dbReference type="AlphaFoldDB" id="A0A564Z039"/>
<organism evidence="1 2">
    <name type="scientific">Hymenolepis diminuta</name>
    <name type="common">Rat tapeworm</name>
    <dbReference type="NCBI Taxonomy" id="6216"/>
    <lineage>
        <taxon>Eukaryota</taxon>
        <taxon>Metazoa</taxon>
        <taxon>Spiralia</taxon>
        <taxon>Lophotrochozoa</taxon>
        <taxon>Platyhelminthes</taxon>
        <taxon>Cestoda</taxon>
        <taxon>Eucestoda</taxon>
        <taxon>Cyclophyllidea</taxon>
        <taxon>Hymenolepididae</taxon>
        <taxon>Hymenolepis</taxon>
    </lineage>
</organism>
<proteinExistence type="predicted"/>
<evidence type="ECO:0000313" key="2">
    <source>
        <dbReference type="Proteomes" id="UP000321570"/>
    </source>
</evidence>
<feature type="non-terminal residue" evidence="1">
    <location>
        <position position="1"/>
    </location>
</feature>
<feature type="non-terminal residue" evidence="1">
    <location>
        <position position="94"/>
    </location>
</feature>
<accession>A0A564Z039</accession>
<dbReference type="Proteomes" id="UP000321570">
    <property type="component" value="Unassembled WGS sequence"/>
</dbReference>